<dbReference type="Gene3D" id="3.40.50.300">
    <property type="entry name" value="P-loop containing nucleotide triphosphate hydrolases"/>
    <property type="match status" value="1"/>
</dbReference>
<accession>A0A543CH57</accession>
<dbReference type="PROSITE" id="PS00622">
    <property type="entry name" value="HTH_LUXR_1"/>
    <property type="match status" value="1"/>
</dbReference>
<dbReference type="InterPro" id="IPR000792">
    <property type="entry name" value="Tscrpt_reg_LuxR_C"/>
</dbReference>
<dbReference type="GO" id="GO:0005524">
    <property type="term" value="F:ATP binding"/>
    <property type="evidence" value="ECO:0007669"/>
    <property type="project" value="UniProtKB-KW"/>
</dbReference>
<proteinExistence type="predicted"/>
<dbReference type="PROSITE" id="PS50043">
    <property type="entry name" value="HTH_LUXR_2"/>
    <property type="match status" value="1"/>
</dbReference>
<keyword evidence="5" id="KW-1185">Reference proteome</keyword>
<dbReference type="InterPro" id="IPR036388">
    <property type="entry name" value="WH-like_DNA-bd_sf"/>
</dbReference>
<name>A0A543CH57_9ACTN</name>
<dbReference type="InterPro" id="IPR041664">
    <property type="entry name" value="AAA_16"/>
</dbReference>
<dbReference type="Gene3D" id="1.25.40.10">
    <property type="entry name" value="Tetratricopeptide repeat domain"/>
    <property type="match status" value="1"/>
</dbReference>
<keyword evidence="2" id="KW-0067">ATP-binding</keyword>
<evidence type="ECO:0000256" key="2">
    <source>
        <dbReference type="ARBA" id="ARBA00022840"/>
    </source>
</evidence>
<keyword evidence="1" id="KW-0547">Nucleotide-binding</keyword>
<comment type="caution">
    <text evidence="4">The sequence shown here is derived from an EMBL/GenBank/DDBJ whole genome shotgun (WGS) entry which is preliminary data.</text>
</comment>
<dbReference type="RefSeq" id="WP_185792119.1">
    <property type="nucleotide sequence ID" value="NZ_VFOZ01000001.1"/>
</dbReference>
<dbReference type="GO" id="GO:0006355">
    <property type="term" value="P:regulation of DNA-templated transcription"/>
    <property type="evidence" value="ECO:0007669"/>
    <property type="project" value="InterPro"/>
</dbReference>
<protein>
    <submittedName>
        <fullName evidence="4">Regulatory LuxR family protein</fullName>
    </submittedName>
</protein>
<dbReference type="GO" id="GO:0004016">
    <property type="term" value="F:adenylate cyclase activity"/>
    <property type="evidence" value="ECO:0007669"/>
    <property type="project" value="TreeGrafter"/>
</dbReference>
<dbReference type="SMART" id="SM00421">
    <property type="entry name" value="HTH_LUXR"/>
    <property type="match status" value="1"/>
</dbReference>
<dbReference type="EMBL" id="VFOZ01000001">
    <property type="protein sequence ID" value="TQL96425.1"/>
    <property type="molecule type" value="Genomic_DNA"/>
</dbReference>
<dbReference type="PANTHER" id="PTHR16305">
    <property type="entry name" value="TESTICULAR SOLUBLE ADENYLYL CYCLASE"/>
    <property type="match status" value="1"/>
</dbReference>
<evidence type="ECO:0000259" key="3">
    <source>
        <dbReference type="PROSITE" id="PS50043"/>
    </source>
</evidence>
<dbReference type="InterPro" id="IPR016032">
    <property type="entry name" value="Sig_transdc_resp-reg_C-effctor"/>
</dbReference>
<evidence type="ECO:0000313" key="5">
    <source>
        <dbReference type="Proteomes" id="UP000316096"/>
    </source>
</evidence>
<dbReference type="PANTHER" id="PTHR16305:SF35">
    <property type="entry name" value="TRANSCRIPTIONAL ACTIVATOR DOMAIN"/>
    <property type="match status" value="1"/>
</dbReference>
<dbReference type="PRINTS" id="PR00038">
    <property type="entry name" value="HTHLUXR"/>
</dbReference>
<dbReference type="Pfam" id="PF13191">
    <property type="entry name" value="AAA_16"/>
    <property type="match status" value="1"/>
</dbReference>
<sequence length="967" mass="102545">MTVSPPSGSPIGRDDELDRLRHLLHDAMDGAGRSVWIEGEPGIGKSALLNSFLTEAASLGCHIRAGAAEEFGRRIPLHVMLDCLGAEPGAKDPELREIADLLSCGAPAGRPADPVAAATERLLGLVDRLSAGRPLVVAVDDLQWADESSILLLHRLSRLAQRSPLLVVGACRPVPCRPDLVTLKRGLTSSGAEVITLASLPPAAVTRLAAELTSELTGAGLLGDRLGRAAELAGGNPAYLREMVDALVREDKVRRQEDTAELDGETGGGLPRTLTDAISDRLGFLSTGTTGLLRSAALLGPAFSVTDLGAIVGRSALELTAALEEATAAGVLTESDVLLAFRHPLIRQALYERPPAGLRLALHLQAARALADAGLAVERVAEQLLAALRGPGAVPVVDGWTVDWLLRAGRRLVSRAPEDAAELLRLAVAYLPSDDPRRESLEVILAPALVLLGHRDEAVRLAEKVLAATGDPARAAEMSWTAGWAMTDGHHHEAARRTLSRALRAPGLDDVWAARLRAMLARSAVADGDLAQADAATRRALAEADRSGDRPAAAAALYAAGIVQVHRGDLDAATDRLGRALAIAEQCDDPETHDLRLRLRQSRAYVLLVQERHADADLAARELLAEAERDASPSRLACSRILAAEVHYHAGRWNEAIAQLDAAAGADDLIPAADRRWLHGLAAVIAVHRDDQASAEAHLGAVPATGAGHAGAQYVPLARALLAERRDLTEEALAILTRLLDRTGTRPAYHRHIWLPTLLRLALREGDTRLARAAAKAGSGAAPHAGRWPAASLAAVAQHCAGLLEGDHATLTLAVDAYRAGGRPLQLAQTLEDTAVVLAERGDLRAARTAHAEASEVYTGLGATWDLLRADTRLRRHGLRRRRGPRRRAATGWDALTPAELTVARLVAEGRPNPDIAANLFVSRRTVEVHVSHILSKLGVRSRVEIAGEAARRFAGTELKAVSAWAG</sequence>
<dbReference type="SUPFAM" id="SSF46894">
    <property type="entry name" value="C-terminal effector domain of the bipartite response regulators"/>
    <property type="match status" value="1"/>
</dbReference>
<dbReference type="GO" id="GO:0003677">
    <property type="term" value="F:DNA binding"/>
    <property type="evidence" value="ECO:0007669"/>
    <property type="project" value="InterPro"/>
</dbReference>
<dbReference type="CDD" id="cd06170">
    <property type="entry name" value="LuxR_C_like"/>
    <property type="match status" value="1"/>
</dbReference>
<dbReference type="SUPFAM" id="SSF52540">
    <property type="entry name" value="P-loop containing nucleoside triphosphate hydrolases"/>
    <property type="match status" value="1"/>
</dbReference>
<dbReference type="GO" id="GO:0005737">
    <property type="term" value="C:cytoplasm"/>
    <property type="evidence" value="ECO:0007669"/>
    <property type="project" value="TreeGrafter"/>
</dbReference>
<dbReference type="InterPro" id="IPR011990">
    <property type="entry name" value="TPR-like_helical_dom_sf"/>
</dbReference>
<dbReference type="InterPro" id="IPR027417">
    <property type="entry name" value="P-loop_NTPase"/>
</dbReference>
<dbReference type="Proteomes" id="UP000316096">
    <property type="component" value="Unassembled WGS sequence"/>
</dbReference>
<dbReference type="AlphaFoldDB" id="A0A543CH57"/>
<evidence type="ECO:0000256" key="1">
    <source>
        <dbReference type="ARBA" id="ARBA00022741"/>
    </source>
</evidence>
<reference evidence="4 5" key="1">
    <citation type="submission" date="2019-06" db="EMBL/GenBank/DDBJ databases">
        <title>Sequencing the genomes of 1000 actinobacteria strains.</title>
        <authorList>
            <person name="Klenk H.-P."/>
        </authorList>
    </citation>
    <scope>NUCLEOTIDE SEQUENCE [LARGE SCALE GENOMIC DNA]</scope>
    <source>
        <strain evidence="4 5">DSM 102200</strain>
    </source>
</reference>
<dbReference type="Gene3D" id="1.10.10.10">
    <property type="entry name" value="Winged helix-like DNA-binding domain superfamily/Winged helix DNA-binding domain"/>
    <property type="match status" value="1"/>
</dbReference>
<evidence type="ECO:0000313" key="4">
    <source>
        <dbReference type="EMBL" id="TQL96425.1"/>
    </source>
</evidence>
<gene>
    <name evidence="4" type="ORF">FB559_1953</name>
</gene>
<organism evidence="4 5">
    <name type="scientific">Actinoallomurus bryophytorum</name>
    <dbReference type="NCBI Taxonomy" id="1490222"/>
    <lineage>
        <taxon>Bacteria</taxon>
        <taxon>Bacillati</taxon>
        <taxon>Actinomycetota</taxon>
        <taxon>Actinomycetes</taxon>
        <taxon>Streptosporangiales</taxon>
        <taxon>Thermomonosporaceae</taxon>
        <taxon>Actinoallomurus</taxon>
    </lineage>
</organism>
<feature type="domain" description="HTH luxR-type" evidence="3">
    <location>
        <begin position="889"/>
        <end position="954"/>
    </location>
</feature>
<dbReference type="SUPFAM" id="SSF48452">
    <property type="entry name" value="TPR-like"/>
    <property type="match status" value="1"/>
</dbReference>
<dbReference type="Pfam" id="PF00196">
    <property type="entry name" value="GerE"/>
    <property type="match status" value="1"/>
</dbReference>